<dbReference type="PANTHER" id="PTHR20857">
    <property type="entry name" value="THIAMINE-PHOSPHATE PYROPHOSPHORYLASE"/>
    <property type="match status" value="1"/>
</dbReference>
<dbReference type="SUPFAM" id="SSF51391">
    <property type="entry name" value="Thiamin phosphate synthase"/>
    <property type="match status" value="1"/>
</dbReference>
<evidence type="ECO:0000259" key="10">
    <source>
        <dbReference type="Pfam" id="PF02581"/>
    </source>
</evidence>
<comment type="pathway">
    <text evidence="1 9">Cofactor biosynthesis; thiamine diphosphate biosynthesis; thiamine phosphate from 4-amino-2-methyl-5-diphosphomethylpyrimidine and 4-methyl-5-(2-phosphoethyl)-thiazole: step 1/1.</text>
</comment>
<evidence type="ECO:0000313" key="11">
    <source>
        <dbReference type="EMBL" id="WXB11593.1"/>
    </source>
</evidence>
<evidence type="ECO:0000313" key="12">
    <source>
        <dbReference type="Proteomes" id="UP001370348"/>
    </source>
</evidence>
<feature type="binding site" evidence="9">
    <location>
        <position position="69"/>
    </location>
    <ligand>
        <name>4-amino-2-methyl-5-(diphosphooxymethyl)pyrimidine</name>
        <dbReference type="ChEBI" id="CHEBI:57841"/>
    </ligand>
</feature>
<evidence type="ECO:0000256" key="7">
    <source>
        <dbReference type="ARBA" id="ARBA00047851"/>
    </source>
</evidence>
<evidence type="ECO:0000256" key="5">
    <source>
        <dbReference type="ARBA" id="ARBA00022977"/>
    </source>
</evidence>
<feature type="domain" description="Thiamine phosphate synthase/TenI" evidence="10">
    <location>
        <begin position="5"/>
        <end position="188"/>
    </location>
</feature>
<protein>
    <recommendedName>
        <fullName evidence="9">Thiamine-phosphate synthase</fullName>
        <shortName evidence="9">TP synthase</shortName>
        <shortName evidence="9">TPS</shortName>
        <ecNumber evidence="9">2.5.1.3</ecNumber>
    </recommendedName>
    <alternativeName>
        <fullName evidence="9">Thiamine-phosphate pyrophosphorylase</fullName>
        <shortName evidence="9">TMP pyrophosphorylase</shortName>
        <shortName evidence="9">TMP-PPase</shortName>
    </alternativeName>
</protein>
<dbReference type="InterPro" id="IPR034291">
    <property type="entry name" value="TMP_synthase"/>
</dbReference>
<dbReference type="InterPro" id="IPR022998">
    <property type="entry name" value="ThiamineP_synth_TenI"/>
</dbReference>
<evidence type="ECO:0000256" key="9">
    <source>
        <dbReference type="HAMAP-Rule" id="MF_00097"/>
    </source>
</evidence>
<accession>A0ABZ2LNY3</accession>
<comment type="catalytic activity">
    <reaction evidence="6 9">
        <text>4-methyl-5-(2-phosphooxyethyl)-thiazole + 4-amino-2-methyl-5-(diphosphooxymethyl)pyrimidine + H(+) = thiamine phosphate + diphosphate</text>
        <dbReference type="Rhea" id="RHEA:22328"/>
        <dbReference type="ChEBI" id="CHEBI:15378"/>
        <dbReference type="ChEBI" id="CHEBI:33019"/>
        <dbReference type="ChEBI" id="CHEBI:37575"/>
        <dbReference type="ChEBI" id="CHEBI:57841"/>
        <dbReference type="ChEBI" id="CHEBI:58296"/>
        <dbReference type="EC" id="2.5.1.3"/>
    </reaction>
</comment>
<dbReference type="Gene3D" id="3.20.20.70">
    <property type="entry name" value="Aldolase class I"/>
    <property type="match status" value="1"/>
</dbReference>
<dbReference type="Proteomes" id="UP001370348">
    <property type="component" value="Chromosome"/>
</dbReference>
<evidence type="ECO:0000256" key="2">
    <source>
        <dbReference type="ARBA" id="ARBA00022679"/>
    </source>
</evidence>
<gene>
    <name evidence="9" type="primary">thiE</name>
    <name evidence="11" type="ORF">LZC94_27490</name>
</gene>
<comment type="caution">
    <text evidence="9">Lacks conserved residue(s) required for the propagation of feature annotation.</text>
</comment>
<comment type="cofactor">
    <cofactor evidence="9">
        <name>Mg(2+)</name>
        <dbReference type="ChEBI" id="CHEBI:18420"/>
    </cofactor>
    <text evidence="9">Binds 1 Mg(2+) ion per subunit.</text>
</comment>
<organism evidence="11 12">
    <name type="scientific">Pendulispora albinea</name>
    <dbReference type="NCBI Taxonomy" id="2741071"/>
    <lineage>
        <taxon>Bacteria</taxon>
        <taxon>Pseudomonadati</taxon>
        <taxon>Myxococcota</taxon>
        <taxon>Myxococcia</taxon>
        <taxon>Myxococcales</taxon>
        <taxon>Sorangiineae</taxon>
        <taxon>Pendulisporaceae</taxon>
        <taxon>Pendulispora</taxon>
    </lineage>
</organism>
<comment type="catalytic activity">
    <reaction evidence="8 9">
        <text>2-[(2R,5Z)-2-carboxy-4-methylthiazol-5(2H)-ylidene]ethyl phosphate + 4-amino-2-methyl-5-(diphosphooxymethyl)pyrimidine + 2 H(+) = thiamine phosphate + CO2 + diphosphate</text>
        <dbReference type="Rhea" id="RHEA:47844"/>
        <dbReference type="ChEBI" id="CHEBI:15378"/>
        <dbReference type="ChEBI" id="CHEBI:16526"/>
        <dbReference type="ChEBI" id="CHEBI:33019"/>
        <dbReference type="ChEBI" id="CHEBI:37575"/>
        <dbReference type="ChEBI" id="CHEBI:57841"/>
        <dbReference type="ChEBI" id="CHEBI:62899"/>
        <dbReference type="EC" id="2.5.1.3"/>
    </reaction>
</comment>
<dbReference type="InterPro" id="IPR013785">
    <property type="entry name" value="Aldolase_TIM"/>
</dbReference>
<keyword evidence="2 9" id="KW-0808">Transferase</keyword>
<comment type="function">
    <text evidence="9">Condenses 4-methyl-5-(beta-hydroxyethyl)thiazole monophosphate (THZ-P) and 2-methyl-4-amino-5-hydroxymethyl pyrimidine pyrophosphate (HMP-PP) to form thiamine monophosphate (TMP).</text>
</comment>
<keyword evidence="12" id="KW-1185">Reference proteome</keyword>
<name>A0ABZ2LNY3_9BACT</name>
<evidence type="ECO:0000256" key="8">
    <source>
        <dbReference type="ARBA" id="ARBA00047883"/>
    </source>
</evidence>
<feature type="binding site" evidence="9">
    <location>
        <position position="70"/>
    </location>
    <ligand>
        <name>Mg(2+)</name>
        <dbReference type="ChEBI" id="CHEBI:18420"/>
    </ligand>
</feature>
<reference evidence="11 12" key="1">
    <citation type="submission" date="2021-12" db="EMBL/GenBank/DDBJ databases">
        <title>Discovery of the Pendulisporaceae a myxobacterial family with distinct sporulation behavior and unique specialized metabolism.</title>
        <authorList>
            <person name="Garcia R."/>
            <person name="Popoff A."/>
            <person name="Bader C.D."/>
            <person name="Loehr J."/>
            <person name="Walesch S."/>
            <person name="Walt C."/>
            <person name="Boldt J."/>
            <person name="Bunk B."/>
            <person name="Haeckl F.J.F.P.J."/>
            <person name="Gunesch A.P."/>
            <person name="Birkelbach J."/>
            <person name="Nuebel U."/>
            <person name="Pietschmann T."/>
            <person name="Bach T."/>
            <person name="Mueller R."/>
        </authorList>
    </citation>
    <scope>NUCLEOTIDE SEQUENCE [LARGE SCALE GENOMIC DNA]</scope>
    <source>
        <strain evidence="11 12">MSr11954</strain>
    </source>
</reference>
<dbReference type="RefSeq" id="WP_394821213.1">
    <property type="nucleotide sequence ID" value="NZ_CP089984.1"/>
</dbReference>
<dbReference type="InterPro" id="IPR036206">
    <property type="entry name" value="ThiamineP_synth_sf"/>
</dbReference>
<feature type="binding site" evidence="9">
    <location>
        <position position="107"/>
    </location>
    <ligand>
        <name>4-amino-2-methyl-5-(diphosphooxymethyl)pyrimidine</name>
        <dbReference type="ChEBI" id="CHEBI:57841"/>
    </ligand>
</feature>
<evidence type="ECO:0000256" key="1">
    <source>
        <dbReference type="ARBA" id="ARBA00005165"/>
    </source>
</evidence>
<dbReference type="PANTHER" id="PTHR20857:SF15">
    <property type="entry name" value="THIAMINE-PHOSPHATE SYNTHASE"/>
    <property type="match status" value="1"/>
</dbReference>
<dbReference type="EMBL" id="CP089984">
    <property type="protein sequence ID" value="WXB11593.1"/>
    <property type="molecule type" value="Genomic_DNA"/>
</dbReference>
<dbReference type="EC" id="2.5.1.3" evidence="9"/>
<keyword evidence="4 9" id="KW-0460">Magnesium</keyword>
<dbReference type="HAMAP" id="MF_00097">
    <property type="entry name" value="TMP_synthase"/>
    <property type="match status" value="1"/>
</dbReference>
<feature type="binding site" evidence="9">
    <location>
        <position position="89"/>
    </location>
    <ligand>
        <name>Mg(2+)</name>
        <dbReference type="ChEBI" id="CHEBI:18420"/>
    </ligand>
</feature>
<feature type="binding site" evidence="9">
    <location>
        <position position="167"/>
    </location>
    <ligand>
        <name>2-[(2R,5Z)-2-carboxy-4-methylthiazol-5(2H)-ylidene]ethyl phosphate</name>
        <dbReference type="ChEBI" id="CHEBI:62899"/>
    </ligand>
</feature>
<comment type="catalytic activity">
    <reaction evidence="7 9">
        <text>2-(2-carboxy-4-methylthiazol-5-yl)ethyl phosphate + 4-amino-2-methyl-5-(diphosphooxymethyl)pyrimidine + 2 H(+) = thiamine phosphate + CO2 + diphosphate</text>
        <dbReference type="Rhea" id="RHEA:47848"/>
        <dbReference type="ChEBI" id="CHEBI:15378"/>
        <dbReference type="ChEBI" id="CHEBI:16526"/>
        <dbReference type="ChEBI" id="CHEBI:33019"/>
        <dbReference type="ChEBI" id="CHEBI:37575"/>
        <dbReference type="ChEBI" id="CHEBI:57841"/>
        <dbReference type="ChEBI" id="CHEBI:62890"/>
        <dbReference type="EC" id="2.5.1.3"/>
    </reaction>
</comment>
<evidence type="ECO:0000256" key="3">
    <source>
        <dbReference type="ARBA" id="ARBA00022723"/>
    </source>
</evidence>
<keyword evidence="3 9" id="KW-0479">Metal-binding</keyword>
<feature type="binding site" evidence="9">
    <location>
        <position position="136"/>
    </location>
    <ligand>
        <name>4-amino-2-methyl-5-(diphosphooxymethyl)pyrimidine</name>
        <dbReference type="ChEBI" id="CHEBI:57841"/>
    </ligand>
</feature>
<evidence type="ECO:0000256" key="4">
    <source>
        <dbReference type="ARBA" id="ARBA00022842"/>
    </source>
</evidence>
<feature type="binding site" evidence="9">
    <location>
        <begin position="37"/>
        <end position="41"/>
    </location>
    <ligand>
        <name>4-amino-2-methyl-5-(diphosphooxymethyl)pyrimidine</name>
        <dbReference type="ChEBI" id="CHEBI:57841"/>
    </ligand>
</feature>
<sequence>MMRGLYPILDTTTLRARHMAPLDFAAEVLRARPCALQLRAKEDSDGDVLALLRELAPLCQRAAVPLVCNDRPDLAVLAGCDMVHVGQEDAPIEAARRIAPHVPIGVSTHDLNQLARAIEARPAYVAYGPIFPTSSKQNPDRVVGLDGLRAASELARRASIPLVAIGGITLERAPEVAQWADCAAVIAGVFAEGRTLFEQASALHAALGARG</sequence>
<feature type="binding site" evidence="9">
    <location>
        <begin position="133"/>
        <end position="135"/>
    </location>
    <ligand>
        <name>2-[(2R,5Z)-2-carboxy-4-methylthiazol-5(2H)-ylidene]ethyl phosphate</name>
        <dbReference type="ChEBI" id="CHEBI:62899"/>
    </ligand>
</feature>
<proteinExistence type="inferred from homology"/>
<dbReference type="CDD" id="cd00564">
    <property type="entry name" value="TMP_TenI"/>
    <property type="match status" value="1"/>
</dbReference>
<comment type="similarity">
    <text evidence="9">Belongs to the thiamine-phosphate synthase family.</text>
</comment>
<evidence type="ECO:0000256" key="6">
    <source>
        <dbReference type="ARBA" id="ARBA00047334"/>
    </source>
</evidence>
<dbReference type="Pfam" id="PF02581">
    <property type="entry name" value="TMP-TENI"/>
    <property type="match status" value="1"/>
</dbReference>
<keyword evidence="5 9" id="KW-0784">Thiamine biosynthesis</keyword>